<name>A0A6A4JHE0_APOLU</name>
<dbReference type="PANTHER" id="PTHR34923">
    <property type="entry name" value="SMALL INTEGRAL MEMBRANE PROTEIN 20"/>
    <property type="match status" value="1"/>
</dbReference>
<accession>A0A6A4JHE0</accession>
<dbReference type="InterPro" id="IPR027917">
    <property type="entry name" value="MITRAC7/Phoenixin"/>
</dbReference>
<dbReference type="OrthoDB" id="8755372at2759"/>
<gene>
    <name evidence="1" type="ORF">GE061_003651</name>
</gene>
<protein>
    <submittedName>
        <fullName evidence="1">Uncharacterized protein</fullName>
    </submittedName>
</protein>
<dbReference type="EMBL" id="WIXP02000011">
    <property type="protein sequence ID" value="KAF6203233.1"/>
    <property type="molecule type" value="Genomic_DNA"/>
</dbReference>
<reference evidence="1" key="1">
    <citation type="journal article" date="2021" name="Mol. Ecol. Resour.">
        <title>Apolygus lucorum genome provides insights into omnivorousness and mesophyll feeding.</title>
        <authorList>
            <person name="Liu Y."/>
            <person name="Liu H."/>
            <person name="Wang H."/>
            <person name="Huang T."/>
            <person name="Liu B."/>
            <person name="Yang B."/>
            <person name="Yin L."/>
            <person name="Li B."/>
            <person name="Zhang Y."/>
            <person name="Zhang S."/>
            <person name="Jiang F."/>
            <person name="Zhang X."/>
            <person name="Ren Y."/>
            <person name="Wang B."/>
            <person name="Wang S."/>
            <person name="Lu Y."/>
            <person name="Wu K."/>
            <person name="Fan W."/>
            <person name="Wang G."/>
        </authorList>
    </citation>
    <scope>NUCLEOTIDE SEQUENCE</scope>
    <source>
        <strain evidence="1">12Hb</strain>
    </source>
</reference>
<comment type="caution">
    <text evidence="1">The sequence shown here is derived from an EMBL/GenBank/DDBJ whole genome shotgun (WGS) entry which is preliminary data.</text>
</comment>
<dbReference type="Pfam" id="PF15061">
    <property type="entry name" value="MITRAC7_Phoenixin"/>
    <property type="match status" value="1"/>
</dbReference>
<dbReference type="Proteomes" id="UP000466442">
    <property type="component" value="Unassembled WGS sequence"/>
</dbReference>
<evidence type="ECO:0000313" key="2">
    <source>
        <dbReference type="Proteomes" id="UP000466442"/>
    </source>
</evidence>
<organism evidence="1 2">
    <name type="scientific">Apolygus lucorum</name>
    <name type="common">Small green plant bug</name>
    <name type="synonym">Lygocoris lucorum</name>
    <dbReference type="NCBI Taxonomy" id="248454"/>
    <lineage>
        <taxon>Eukaryota</taxon>
        <taxon>Metazoa</taxon>
        <taxon>Ecdysozoa</taxon>
        <taxon>Arthropoda</taxon>
        <taxon>Hexapoda</taxon>
        <taxon>Insecta</taxon>
        <taxon>Pterygota</taxon>
        <taxon>Neoptera</taxon>
        <taxon>Paraneoptera</taxon>
        <taxon>Hemiptera</taxon>
        <taxon>Heteroptera</taxon>
        <taxon>Panheteroptera</taxon>
        <taxon>Cimicomorpha</taxon>
        <taxon>Miridae</taxon>
        <taxon>Mirini</taxon>
        <taxon>Apolygus</taxon>
    </lineage>
</organism>
<evidence type="ECO:0000313" key="1">
    <source>
        <dbReference type="EMBL" id="KAF6203233.1"/>
    </source>
</evidence>
<dbReference type="GO" id="GO:0005743">
    <property type="term" value="C:mitochondrial inner membrane"/>
    <property type="evidence" value="ECO:0007669"/>
    <property type="project" value="TreeGrafter"/>
</dbReference>
<proteinExistence type="predicted"/>
<dbReference type="PANTHER" id="PTHR34923:SF1">
    <property type="entry name" value="SMALL INTEGRAL MEMBRANE PROTEIN 20"/>
    <property type="match status" value="1"/>
</dbReference>
<dbReference type="GO" id="GO:0033617">
    <property type="term" value="P:mitochondrial respiratory chain complex IV assembly"/>
    <property type="evidence" value="ECO:0007669"/>
    <property type="project" value="InterPro"/>
</dbReference>
<sequence>MGRKLTGWRYGAFIGALVGTIGLAAYPVTVHPMLYPEEYKKIQAITRKNIRQEDVQPGNMKVWSDPFDRKKEKE</sequence>
<keyword evidence="2" id="KW-1185">Reference proteome</keyword>
<dbReference type="AlphaFoldDB" id="A0A6A4JHE0"/>